<sequence length="420" mass="46387">MLLSLLFPPSVSSEMGNREQSTLKSDSGYGDDASETAHGPHPDGHPLSRFSLSSPVILPATDEECSAAKGYDIGSASKLQVGDVFEFLWADAPEFEWEWKCLGYTRFIVLRHSETFPHHCACIPISNGASTKHEFAKPGIDSFQQGYVFANGDPNPGHEQPTGGPRLPYSPVGIELRPGRLRVKEDSRANYADIIDIDHDAQVMVVGDVVRYFDRVRRNVNKAFMRQILRKALEEYRAGRAGGDGTQREGSLRAAESVDGDAGGADCKSSDTEADTHAEVEPEVGPPPEPQHEPPARPQSRPKADSVPPQARPKADPVPQPEPALPPQWTPSRSSTSLVEERKDEMRPAQTKREERKQERRPSKLEGERRPSRLEERPAKPSGDGKQPEKRSRALSLKKPQRDADYDLMSLHNVAMAGLK</sequence>
<feature type="region of interest" description="Disordered" evidence="1">
    <location>
        <begin position="240"/>
        <end position="405"/>
    </location>
</feature>
<feature type="compositionally biased region" description="Low complexity" evidence="1">
    <location>
        <begin position="1"/>
        <end position="13"/>
    </location>
</feature>
<evidence type="ECO:0000313" key="4">
    <source>
        <dbReference type="Proteomes" id="UP001295740"/>
    </source>
</evidence>
<proteinExistence type="predicted"/>
<reference evidence="3" key="1">
    <citation type="submission" date="2023-10" db="EMBL/GenBank/DDBJ databases">
        <authorList>
            <person name="Hackl T."/>
        </authorList>
    </citation>
    <scope>NUCLEOTIDE SEQUENCE</scope>
</reference>
<dbReference type="Pfam" id="PF20233">
    <property type="entry name" value="DUF6590"/>
    <property type="match status" value="1"/>
</dbReference>
<comment type="caution">
    <text evidence="3">The sequence shown here is derived from an EMBL/GenBank/DDBJ whole genome shotgun (WGS) entry which is preliminary data.</text>
</comment>
<dbReference type="EMBL" id="CAUWAG010000012">
    <property type="protein sequence ID" value="CAJ2509193.1"/>
    <property type="molecule type" value="Genomic_DNA"/>
</dbReference>
<dbReference type="InterPro" id="IPR046497">
    <property type="entry name" value="DUF6590"/>
</dbReference>
<organism evidence="3 4">
    <name type="scientific">Anthostomella pinea</name>
    <dbReference type="NCBI Taxonomy" id="933095"/>
    <lineage>
        <taxon>Eukaryota</taxon>
        <taxon>Fungi</taxon>
        <taxon>Dikarya</taxon>
        <taxon>Ascomycota</taxon>
        <taxon>Pezizomycotina</taxon>
        <taxon>Sordariomycetes</taxon>
        <taxon>Xylariomycetidae</taxon>
        <taxon>Xylariales</taxon>
        <taxon>Xylariaceae</taxon>
        <taxon>Anthostomella</taxon>
    </lineage>
</organism>
<name>A0AAI8VRC2_9PEZI</name>
<feature type="compositionally biased region" description="Polar residues" evidence="1">
    <location>
        <begin position="14"/>
        <end position="25"/>
    </location>
</feature>
<dbReference type="Proteomes" id="UP001295740">
    <property type="component" value="Unassembled WGS sequence"/>
</dbReference>
<feature type="domain" description="DUF6590" evidence="2">
    <location>
        <begin position="79"/>
        <end position="210"/>
    </location>
</feature>
<feature type="compositionally biased region" description="Basic and acidic residues" evidence="1">
    <location>
        <begin position="268"/>
        <end position="280"/>
    </location>
</feature>
<evidence type="ECO:0000259" key="2">
    <source>
        <dbReference type="Pfam" id="PF20233"/>
    </source>
</evidence>
<keyword evidence="4" id="KW-1185">Reference proteome</keyword>
<feature type="compositionally biased region" description="Basic and acidic residues" evidence="1">
    <location>
        <begin position="339"/>
        <end position="379"/>
    </location>
</feature>
<protein>
    <submittedName>
        <fullName evidence="3">Uu.00g142190.m01.CDS01</fullName>
    </submittedName>
</protein>
<feature type="compositionally biased region" description="Pro residues" evidence="1">
    <location>
        <begin position="316"/>
        <end position="329"/>
    </location>
</feature>
<feature type="region of interest" description="Disordered" evidence="1">
    <location>
        <begin position="1"/>
        <end position="45"/>
    </location>
</feature>
<evidence type="ECO:0000313" key="3">
    <source>
        <dbReference type="EMBL" id="CAJ2509193.1"/>
    </source>
</evidence>
<gene>
    <name evidence="3" type="ORF">KHLLAP_LOCUS9661</name>
</gene>
<evidence type="ECO:0000256" key="1">
    <source>
        <dbReference type="SAM" id="MobiDB-lite"/>
    </source>
</evidence>
<accession>A0AAI8VRC2</accession>
<dbReference type="AlphaFoldDB" id="A0AAI8VRC2"/>